<keyword evidence="3" id="KW-0804">Transcription</keyword>
<dbReference type="GO" id="GO:0003677">
    <property type="term" value="F:DNA binding"/>
    <property type="evidence" value="ECO:0007669"/>
    <property type="project" value="UniProtKB-KW"/>
</dbReference>
<dbReference type="AlphaFoldDB" id="A0A943FXZ3"/>
<dbReference type="Pfam" id="PF00717">
    <property type="entry name" value="Peptidase_S24"/>
    <property type="match status" value="1"/>
</dbReference>
<dbReference type="InterPro" id="IPR036286">
    <property type="entry name" value="LexA/Signal_pep-like_sf"/>
</dbReference>
<evidence type="ECO:0000313" key="6">
    <source>
        <dbReference type="Proteomes" id="UP000733372"/>
    </source>
</evidence>
<dbReference type="PANTHER" id="PTHR40661:SF3">
    <property type="entry name" value="FELS-1 PROPHAGE TRANSCRIPTIONAL REGULATOR"/>
    <property type="match status" value="1"/>
</dbReference>
<evidence type="ECO:0000256" key="2">
    <source>
        <dbReference type="ARBA" id="ARBA00023125"/>
    </source>
</evidence>
<keyword evidence="2" id="KW-0238">DNA-binding</keyword>
<accession>A0A943FXZ3</accession>
<dbReference type="InterPro" id="IPR039418">
    <property type="entry name" value="LexA-like"/>
</dbReference>
<gene>
    <name evidence="5" type="ORF">KHW66_06525</name>
</gene>
<dbReference type="Proteomes" id="UP000733372">
    <property type="component" value="Unassembled WGS sequence"/>
</dbReference>
<feature type="domain" description="HTH cro/C1-type" evidence="4">
    <location>
        <begin position="7"/>
        <end position="61"/>
    </location>
</feature>
<comment type="caution">
    <text evidence="5">The sequence shown here is derived from an EMBL/GenBank/DDBJ whole genome shotgun (WGS) entry which is preliminary data.</text>
</comment>
<dbReference type="PANTHER" id="PTHR40661">
    <property type="match status" value="1"/>
</dbReference>
<dbReference type="InterPro" id="IPR015927">
    <property type="entry name" value="Peptidase_S24_S26A/B/C"/>
</dbReference>
<dbReference type="CDD" id="cd00093">
    <property type="entry name" value="HTH_XRE"/>
    <property type="match status" value="1"/>
</dbReference>
<dbReference type="Gene3D" id="2.10.109.10">
    <property type="entry name" value="Umud Fragment, subunit A"/>
    <property type="match status" value="1"/>
</dbReference>
<evidence type="ECO:0000259" key="4">
    <source>
        <dbReference type="PROSITE" id="PS50943"/>
    </source>
</evidence>
<name>A0A943FXZ3_9FIRM</name>
<dbReference type="SMART" id="SM00530">
    <property type="entry name" value="HTH_XRE"/>
    <property type="match status" value="1"/>
</dbReference>
<dbReference type="Pfam" id="PF01381">
    <property type="entry name" value="HTH_3"/>
    <property type="match status" value="1"/>
</dbReference>
<dbReference type="SUPFAM" id="SSF51306">
    <property type="entry name" value="LexA/Signal peptidase"/>
    <property type="match status" value="1"/>
</dbReference>
<reference evidence="5" key="1">
    <citation type="submission" date="2021-02" db="EMBL/GenBank/DDBJ databases">
        <title>Infant gut strain persistence is associated with maternal origin, phylogeny, and functional potential including surface adhesion and iron acquisition.</title>
        <authorList>
            <person name="Lou Y.C."/>
        </authorList>
    </citation>
    <scope>NUCLEOTIDE SEQUENCE</scope>
    <source>
        <strain evidence="5">L3_101_367G1_dasL3_101_367G1_metabat.metabat.26</strain>
    </source>
</reference>
<dbReference type="CDD" id="cd06529">
    <property type="entry name" value="S24_LexA-like"/>
    <property type="match status" value="1"/>
</dbReference>
<evidence type="ECO:0000256" key="1">
    <source>
        <dbReference type="ARBA" id="ARBA00023015"/>
    </source>
</evidence>
<dbReference type="InterPro" id="IPR010982">
    <property type="entry name" value="Lambda_DNA-bd_dom_sf"/>
</dbReference>
<dbReference type="EMBL" id="JAGZAM010000011">
    <property type="protein sequence ID" value="MBS5687685.1"/>
    <property type="molecule type" value="Genomic_DNA"/>
</dbReference>
<dbReference type="PROSITE" id="PS50943">
    <property type="entry name" value="HTH_CROC1"/>
    <property type="match status" value="1"/>
</dbReference>
<evidence type="ECO:0000313" key="5">
    <source>
        <dbReference type="EMBL" id="MBS5687685.1"/>
    </source>
</evidence>
<evidence type="ECO:0000256" key="3">
    <source>
        <dbReference type="ARBA" id="ARBA00023163"/>
    </source>
</evidence>
<proteinExistence type="predicted"/>
<dbReference type="InterPro" id="IPR001387">
    <property type="entry name" value="Cro/C1-type_HTH"/>
</dbReference>
<dbReference type="Gene3D" id="1.10.260.40">
    <property type="entry name" value="lambda repressor-like DNA-binding domains"/>
    <property type="match status" value="1"/>
</dbReference>
<organism evidence="5 6">
    <name type="scientific">Faecalibacterium prausnitzii</name>
    <dbReference type="NCBI Taxonomy" id="853"/>
    <lineage>
        <taxon>Bacteria</taxon>
        <taxon>Bacillati</taxon>
        <taxon>Bacillota</taxon>
        <taxon>Clostridia</taxon>
        <taxon>Eubacteriales</taxon>
        <taxon>Oscillospiraceae</taxon>
        <taxon>Faecalibacterium</taxon>
    </lineage>
</organism>
<dbReference type="SUPFAM" id="SSF47413">
    <property type="entry name" value="lambda repressor-like DNA-binding domains"/>
    <property type="match status" value="1"/>
</dbReference>
<protein>
    <submittedName>
        <fullName evidence="5">Helix-turn-helix domain-containing protein</fullName>
    </submittedName>
</protein>
<sequence length="218" mass="24032">MSFSELLKQCRKQKGISQAELASKLGVTQQAVGKWESGRSSPDPATVARIAEILSTTADFLLGLYRPVSNVTTPEERFFGNYAESLIPVIGTVKAGYGALAFEEDYGQEYARVKDPSNYFYLVVRGDSMEPRIQDGDLALVHKQDTLENGDLGVLVYGDEGEGTLKRYIQRGNCVVLQPFNPAYNELVIKGEDLNRLHIAGRVVETPLLGGIFLWNSP</sequence>
<keyword evidence="1" id="KW-0805">Transcription regulation</keyword>